<dbReference type="PROSITE" id="PS51257">
    <property type="entry name" value="PROKAR_LIPOPROTEIN"/>
    <property type="match status" value="1"/>
</dbReference>
<dbReference type="AlphaFoldDB" id="A0A2C8F890"/>
<feature type="transmembrane region" description="Helical" evidence="1">
    <location>
        <begin position="5"/>
        <end position="26"/>
    </location>
</feature>
<evidence type="ECO:0000313" key="3">
    <source>
        <dbReference type="Proteomes" id="UP000219215"/>
    </source>
</evidence>
<dbReference type="EMBL" id="LT907975">
    <property type="protein sequence ID" value="SOB58627.1"/>
    <property type="molecule type" value="Genomic_DNA"/>
</dbReference>
<organism evidence="2 3">
    <name type="scientific">Pseudodesulfovibrio profundus</name>
    <dbReference type="NCBI Taxonomy" id="57320"/>
    <lineage>
        <taxon>Bacteria</taxon>
        <taxon>Pseudomonadati</taxon>
        <taxon>Thermodesulfobacteriota</taxon>
        <taxon>Desulfovibrionia</taxon>
        <taxon>Desulfovibrionales</taxon>
        <taxon>Desulfovibrionaceae</taxon>
    </lineage>
</organism>
<dbReference type="OrthoDB" id="9894335at2"/>
<feature type="transmembrane region" description="Helical" evidence="1">
    <location>
        <begin position="81"/>
        <end position="99"/>
    </location>
</feature>
<dbReference type="Proteomes" id="UP000219215">
    <property type="component" value="Chromosome DPRO"/>
</dbReference>
<keyword evidence="1" id="KW-0812">Transmembrane</keyword>
<reference evidence="3" key="1">
    <citation type="submission" date="2017-09" db="EMBL/GenBank/DDBJ databases">
        <authorList>
            <person name="Regsiter A."/>
            <person name="William W."/>
        </authorList>
    </citation>
    <scope>NUCLEOTIDE SEQUENCE [LARGE SCALE GENOMIC DNA]</scope>
    <source>
        <strain evidence="3">500-1</strain>
    </source>
</reference>
<name>A0A2C8F890_9BACT</name>
<protein>
    <submittedName>
        <fullName evidence="2">Uncharacterized protein</fullName>
    </submittedName>
</protein>
<keyword evidence="1" id="KW-1133">Transmembrane helix</keyword>
<dbReference type="RefSeq" id="WP_097011648.1">
    <property type="nucleotide sequence ID" value="NZ_LT907975.1"/>
</dbReference>
<gene>
    <name evidence="2" type="ORF">DPRO_1727</name>
</gene>
<feature type="transmembrane region" description="Helical" evidence="1">
    <location>
        <begin position="46"/>
        <end position="69"/>
    </location>
</feature>
<keyword evidence="1" id="KW-0472">Membrane</keyword>
<evidence type="ECO:0000256" key="1">
    <source>
        <dbReference type="SAM" id="Phobius"/>
    </source>
</evidence>
<dbReference type="KEGG" id="pprf:DPRO_1727"/>
<accession>A0A2C8F890</accession>
<keyword evidence="3" id="KW-1185">Reference proteome</keyword>
<evidence type="ECO:0000313" key="2">
    <source>
        <dbReference type="EMBL" id="SOB58627.1"/>
    </source>
</evidence>
<proteinExistence type="predicted"/>
<sequence>MPVNFFRLIASAVSIVGCLILVSTVVDWMAGDLATRFFPDKEPTPGFHFAGLLLALPVPLHVIFVGLIVQKRWLSPPWARFAWIGVASSGVWLGISLLVRAL</sequence>